<dbReference type="EMBL" id="QGKV02002055">
    <property type="protein sequence ID" value="KAF3494068.1"/>
    <property type="molecule type" value="Genomic_DNA"/>
</dbReference>
<dbReference type="Proteomes" id="UP000266723">
    <property type="component" value="Unassembled WGS sequence"/>
</dbReference>
<feature type="region of interest" description="Disordered" evidence="1">
    <location>
        <begin position="232"/>
        <end position="251"/>
    </location>
</feature>
<feature type="region of interest" description="Disordered" evidence="1">
    <location>
        <begin position="118"/>
        <end position="151"/>
    </location>
</feature>
<protein>
    <submittedName>
        <fullName evidence="2">Uncharacterized protein</fullName>
    </submittedName>
</protein>
<evidence type="ECO:0000313" key="3">
    <source>
        <dbReference type="Proteomes" id="UP000266723"/>
    </source>
</evidence>
<keyword evidence="3" id="KW-1185">Reference proteome</keyword>
<evidence type="ECO:0000313" key="2">
    <source>
        <dbReference type="EMBL" id="KAF3494068.1"/>
    </source>
</evidence>
<name>A0ABQ7A8R2_BRACR</name>
<organism evidence="2 3">
    <name type="scientific">Brassica cretica</name>
    <name type="common">Mustard</name>
    <dbReference type="NCBI Taxonomy" id="69181"/>
    <lineage>
        <taxon>Eukaryota</taxon>
        <taxon>Viridiplantae</taxon>
        <taxon>Streptophyta</taxon>
        <taxon>Embryophyta</taxon>
        <taxon>Tracheophyta</taxon>
        <taxon>Spermatophyta</taxon>
        <taxon>Magnoliopsida</taxon>
        <taxon>eudicotyledons</taxon>
        <taxon>Gunneridae</taxon>
        <taxon>Pentapetalae</taxon>
        <taxon>rosids</taxon>
        <taxon>malvids</taxon>
        <taxon>Brassicales</taxon>
        <taxon>Brassicaceae</taxon>
        <taxon>Brassiceae</taxon>
        <taxon>Brassica</taxon>
    </lineage>
</organism>
<evidence type="ECO:0000256" key="1">
    <source>
        <dbReference type="SAM" id="MobiDB-lite"/>
    </source>
</evidence>
<accession>A0ABQ7A8R2</accession>
<gene>
    <name evidence="2" type="ORF">DY000_02051834</name>
</gene>
<comment type="caution">
    <text evidence="2">The sequence shown here is derived from an EMBL/GenBank/DDBJ whole genome shotgun (WGS) entry which is preliminary data.</text>
</comment>
<reference evidence="2 3" key="1">
    <citation type="journal article" date="2020" name="BMC Genomics">
        <title>Intraspecific diversification of the crop wild relative Brassica cretica Lam. using demographic model selection.</title>
        <authorList>
            <person name="Kioukis A."/>
            <person name="Michalopoulou V.A."/>
            <person name="Briers L."/>
            <person name="Pirintsos S."/>
            <person name="Studholme D.J."/>
            <person name="Pavlidis P."/>
            <person name="Sarris P.F."/>
        </authorList>
    </citation>
    <scope>NUCLEOTIDE SEQUENCE [LARGE SCALE GENOMIC DNA]</scope>
    <source>
        <strain evidence="3">cv. PFS-1207/04</strain>
    </source>
</reference>
<proteinExistence type="predicted"/>
<sequence length="325" mass="36341">MSTHCMVIPGAWSSGDGGWNFAIDKDKMSRIVPVRPGMTLSELECNVTKEFFTSTETAPLPVLSYWPPNTKELVTGLTTPPVIMTNDMALRYFFLHLDVHMGMNLFVIFQAKADTQPASQVDENPLPFTTPNQPIKHNLNQFRPPSTASSKIPSFSLFGDEDLLHDFPTHHPVDASNSLHSPSTFPSSPRVRKINRYSLHEETLSCEDEMLEQMFNEDPDNIHDSWLVDDDEENASESSQPQDTDGVPPAGYDHDFWDPLLEEHLGGSDAVEVMAGTKVPKTASLLMPSVIHCTTGNDNAFYHTVRLSDEDPTDWKKDLNFLGVH</sequence>